<keyword evidence="6" id="KW-1185">Reference proteome</keyword>
<dbReference type="Proteomes" id="UP000789706">
    <property type="component" value="Unassembled WGS sequence"/>
</dbReference>
<keyword evidence="1" id="KW-0328">Glycosyltransferase</keyword>
<evidence type="ECO:0000256" key="1">
    <source>
        <dbReference type="ARBA" id="ARBA00022676"/>
    </source>
</evidence>
<protein>
    <submittedName>
        <fullName evidence="5">1399_t:CDS:1</fullName>
    </submittedName>
</protein>
<dbReference type="GO" id="GO:0016757">
    <property type="term" value="F:glycosyltransferase activity"/>
    <property type="evidence" value="ECO:0007669"/>
    <property type="project" value="UniProtKB-KW"/>
</dbReference>
<dbReference type="Pfam" id="PF00534">
    <property type="entry name" value="Glycos_transf_1"/>
    <property type="match status" value="1"/>
</dbReference>
<dbReference type="InterPro" id="IPR013534">
    <property type="entry name" value="Starch_synth_cat_dom"/>
</dbReference>
<dbReference type="InterPro" id="IPR001296">
    <property type="entry name" value="Glyco_trans_1"/>
</dbReference>
<dbReference type="SUPFAM" id="SSF53756">
    <property type="entry name" value="UDP-Glycosyltransferase/glycogen phosphorylase"/>
    <property type="match status" value="1"/>
</dbReference>
<comment type="caution">
    <text evidence="5">The sequence shown here is derived from an EMBL/GenBank/DDBJ whole genome shotgun (WGS) entry which is preliminary data.</text>
</comment>
<evidence type="ECO:0000259" key="4">
    <source>
        <dbReference type="Pfam" id="PF08323"/>
    </source>
</evidence>
<evidence type="ECO:0000313" key="5">
    <source>
        <dbReference type="EMBL" id="CAG8492856.1"/>
    </source>
</evidence>
<feature type="domain" description="Glycosyl transferase family 1" evidence="3">
    <location>
        <begin position="420"/>
        <end position="550"/>
    </location>
</feature>
<evidence type="ECO:0000256" key="2">
    <source>
        <dbReference type="ARBA" id="ARBA00022679"/>
    </source>
</evidence>
<dbReference type="AlphaFoldDB" id="A0A9N8WQ46"/>
<dbReference type="EMBL" id="CAJVPK010000315">
    <property type="protein sequence ID" value="CAG8492856.1"/>
    <property type="molecule type" value="Genomic_DNA"/>
</dbReference>
<name>A0A9N8WQ46_9GLOM</name>
<keyword evidence="2" id="KW-0808">Transferase</keyword>
<evidence type="ECO:0000313" key="6">
    <source>
        <dbReference type="Proteomes" id="UP000789706"/>
    </source>
</evidence>
<feature type="domain" description="Starch synthase catalytic" evidence="4">
    <location>
        <begin position="32"/>
        <end position="227"/>
    </location>
</feature>
<organism evidence="5 6">
    <name type="scientific">Diversispora eburnea</name>
    <dbReference type="NCBI Taxonomy" id="1213867"/>
    <lineage>
        <taxon>Eukaryota</taxon>
        <taxon>Fungi</taxon>
        <taxon>Fungi incertae sedis</taxon>
        <taxon>Mucoromycota</taxon>
        <taxon>Glomeromycotina</taxon>
        <taxon>Glomeromycetes</taxon>
        <taxon>Diversisporales</taxon>
        <taxon>Diversisporaceae</taxon>
        <taxon>Diversispora</taxon>
    </lineage>
</organism>
<proteinExistence type="predicted"/>
<dbReference type="OrthoDB" id="512920at2759"/>
<dbReference type="Pfam" id="PF08323">
    <property type="entry name" value="Glyco_transf_5"/>
    <property type="match status" value="1"/>
</dbReference>
<accession>A0A9N8WQ46</accession>
<reference evidence="5" key="1">
    <citation type="submission" date="2021-06" db="EMBL/GenBank/DDBJ databases">
        <authorList>
            <person name="Kallberg Y."/>
            <person name="Tangrot J."/>
            <person name="Rosling A."/>
        </authorList>
    </citation>
    <scope>NUCLEOTIDE SEQUENCE</scope>
    <source>
        <strain evidence="5">AZ414A</strain>
    </source>
</reference>
<dbReference type="Gene3D" id="3.40.50.2000">
    <property type="entry name" value="Glycogen Phosphorylase B"/>
    <property type="match status" value="2"/>
</dbReference>
<evidence type="ECO:0000259" key="3">
    <source>
        <dbReference type="Pfam" id="PF00534"/>
    </source>
</evidence>
<sequence>MKKYLEPQFYPPQPYHRFPPNVTDSVPNGTTIYHVTKEFGDASMGELGQIVTSLAKAQAKADSKFNVNVIIPRYSFLTDLYQIQSFTQLSIQVRDETNNWKEVIFTVGRFFWKFTDNLNVLSKNPSITRKIGVYLIGPAKNFKPLNLAYKKVQNNLEIYSSSSKLPQEWKDLYFCKAVAELITFLNSNPESSLFDRFDPRGVDIVHLHGVTNALVLDFIKQFYREESNKVKRKRKSNKLANYKEILLSYPPPSIVYTLHDYQEEQFYSNKVINVNKFLDLTNREDLTKYIYGSRFYPSALAIDYSEVVTIVSASMAREMVEESLEFEAKELIIPSILNRSTTGHWIGITNGVDFNSFNPFNDSKLLEFNSSFPRNIDNFDNELLYAELIEESSQELVINAKSNARKHLIKEKILDSKDFNRILLLYVGKFQYNQGLEFFSHVAEIISKYDAKFIIMGQPNDYPIKYLYQIQSKYPENILIISNLELQSKWGTLFRVATDLKFVPSLTKSFRLIAAEGLLFGSSIISTDIGDLSEFLINKSSKYMIEGYNSYLFKLVNDKDNNKNNERYQLVQRSIEGLKIVLTMALEDYIRLKNNLQEKEIFIRNLIKDALKLSWNRKDGPLNQYTKAYSLAMSIEQKNLKVNVLY</sequence>
<gene>
    <name evidence="5" type="ORF">DEBURN_LOCUS4271</name>
</gene>